<evidence type="ECO:0000313" key="2">
    <source>
        <dbReference type="Proteomes" id="UP000324222"/>
    </source>
</evidence>
<dbReference type="AlphaFoldDB" id="A0A5B7I7F1"/>
<accession>A0A5B7I7F1</accession>
<gene>
    <name evidence="1" type="ORF">E2C01_075928</name>
</gene>
<dbReference type="Proteomes" id="UP000324222">
    <property type="component" value="Unassembled WGS sequence"/>
</dbReference>
<evidence type="ECO:0000313" key="1">
    <source>
        <dbReference type="EMBL" id="MPC81321.1"/>
    </source>
</evidence>
<dbReference type="EMBL" id="VSRR010056598">
    <property type="protein sequence ID" value="MPC81321.1"/>
    <property type="molecule type" value="Genomic_DNA"/>
</dbReference>
<name>A0A5B7I7F1_PORTR</name>
<protein>
    <submittedName>
        <fullName evidence="1">Uncharacterized protein</fullName>
    </submittedName>
</protein>
<organism evidence="1 2">
    <name type="scientific">Portunus trituberculatus</name>
    <name type="common">Swimming crab</name>
    <name type="synonym">Neptunus trituberculatus</name>
    <dbReference type="NCBI Taxonomy" id="210409"/>
    <lineage>
        <taxon>Eukaryota</taxon>
        <taxon>Metazoa</taxon>
        <taxon>Ecdysozoa</taxon>
        <taxon>Arthropoda</taxon>
        <taxon>Crustacea</taxon>
        <taxon>Multicrustacea</taxon>
        <taxon>Malacostraca</taxon>
        <taxon>Eumalacostraca</taxon>
        <taxon>Eucarida</taxon>
        <taxon>Decapoda</taxon>
        <taxon>Pleocyemata</taxon>
        <taxon>Brachyura</taxon>
        <taxon>Eubrachyura</taxon>
        <taxon>Portunoidea</taxon>
        <taxon>Portunidae</taxon>
        <taxon>Portuninae</taxon>
        <taxon>Portunus</taxon>
    </lineage>
</organism>
<comment type="caution">
    <text evidence="1">The sequence shown here is derived from an EMBL/GenBank/DDBJ whole genome shotgun (WGS) entry which is preliminary data.</text>
</comment>
<reference evidence="1 2" key="1">
    <citation type="submission" date="2019-05" db="EMBL/GenBank/DDBJ databases">
        <title>Another draft genome of Portunus trituberculatus and its Hox gene families provides insights of decapod evolution.</title>
        <authorList>
            <person name="Jeong J.-H."/>
            <person name="Song I."/>
            <person name="Kim S."/>
            <person name="Choi T."/>
            <person name="Kim D."/>
            <person name="Ryu S."/>
            <person name="Kim W."/>
        </authorList>
    </citation>
    <scope>NUCLEOTIDE SEQUENCE [LARGE SCALE GENOMIC DNA]</scope>
    <source>
        <tissue evidence="1">Muscle</tissue>
    </source>
</reference>
<proteinExistence type="predicted"/>
<keyword evidence="2" id="KW-1185">Reference proteome</keyword>
<sequence>MLRRRSCGAVRERRCAGGSVGRVEAMPKLFHAVGEELGRGSKEGWGVEENWCLDASTDYEETKACYHHNSLQHQD</sequence>